<evidence type="ECO:0000313" key="3">
    <source>
        <dbReference type="Proteomes" id="UP001187415"/>
    </source>
</evidence>
<proteinExistence type="predicted"/>
<name>A0AA88LLX0_CHASR</name>
<evidence type="ECO:0000313" key="2">
    <source>
        <dbReference type="EMBL" id="KAK2810878.1"/>
    </source>
</evidence>
<keyword evidence="3" id="KW-1185">Reference proteome</keyword>
<gene>
    <name evidence="2" type="ORF">Q5P01_000337</name>
</gene>
<organism evidence="2 3">
    <name type="scientific">Channa striata</name>
    <name type="common">Snakehead murrel</name>
    <name type="synonym">Ophicephalus striatus</name>
    <dbReference type="NCBI Taxonomy" id="64152"/>
    <lineage>
        <taxon>Eukaryota</taxon>
        <taxon>Metazoa</taxon>
        <taxon>Chordata</taxon>
        <taxon>Craniata</taxon>
        <taxon>Vertebrata</taxon>
        <taxon>Euteleostomi</taxon>
        <taxon>Actinopterygii</taxon>
        <taxon>Neopterygii</taxon>
        <taxon>Teleostei</taxon>
        <taxon>Neoteleostei</taxon>
        <taxon>Acanthomorphata</taxon>
        <taxon>Anabantaria</taxon>
        <taxon>Anabantiformes</taxon>
        <taxon>Channoidei</taxon>
        <taxon>Channidae</taxon>
        <taxon>Channa</taxon>
    </lineage>
</organism>
<reference evidence="2" key="1">
    <citation type="submission" date="2023-07" db="EMBL/GenBank/DDBJ databases">
        <title>Chromosome-level Genome Assembly of Striped Snakehead (Channa striata).</title>
        <authorList>
            <person name="Liu H."/>
        </authorList>
    </citation>
    <scope>NUCLEOTIDE SEQUENCE</scope>
    <source>
        <strain evidence="2">Gz</strain>
        <tissue evidence="2">Muscle</tissue>
    </source>
</reference>
<sequence length="132" mass="14753">MKRNQSKDTPAFESGPRPSSSHSPHSRNLWLGLPRSNSPGLSNFPMPAPPLSPSQSGCGQTKTCLFQAHYQTPEMLACWHMWSEKRRWATWQTPRSDATSDTKESCTVPGGTARPGRCVERTEQAPFFSSRF</sequence>
<evidence type="ECO:0000256" key="1">
    <source>
        <dbReference type="SAM" id="MobiDB-lite"/>
    </source>
</evidence>
<comment type="caution">
    <text evidence="2">The sequence shown here is derived from an EMBL/GenBank/DDBJ whole genome shotgun (WGS) entry which is preliminary data.</text>
</comment>
<dbReference type="Proteomes" id="UP001187415">
    <property type="component" value="Unassembled WGS sequence"/>
</dbReference>
<feature type="compositionally biased region" description="Low complexity" evidence="1">
    <location>
        <begin position="16"/>
        <end position="27"/>
    </location>
</feature>
<accession>A0AA88LLX0</accession>
<feature type="region of interest" description="Disordered" evidence="1">
    <location>
        <begin position="93"/>
        <end position="117"/>
    </location>
</feature>
<feature type="region of interest" description="Disordered" evidence="1">
    <location>
        <begin position="1"/>
        <end position="59"/>
    </location>
</feature>
<protein>
    <submittedName>
        <fullName evidence="2">Uncharacterized protein</fullName>
    </submittedName>
</protein>
<dbReference type="EMBL" id="JAUPFM010000204">
    <property type="protein sequence ID" value="KAK2810878.1"/>
    <property type="molecule type" value="Genomic_DNA"/>
</dbReference>
<dbReference type="AlphaFoldDB" id="A0AA88LLX0"/>